<sequence>MDFKLTHNSPYNTQLVGPGLVYDVESRSKQTTFRRNGAEIAEIEWHDMRSSLLRMGGQSLKLNDFFPRTSSLSAKRKFTINGSVYTWSPNLKSMKLECDNVKVADFERHALRDSKLCVSQHAVNVLDAIVVTTICMWREEVESAAG</sequence>
<dbReference type="Pfam" id="PF20236">
    <property type="entry name" value="DUF6593"/>
    <property type="match status" value="1"/>
</dbReference>
<dbReference type="EMBL" id="KV426117">
    <property type="protein sequence ID" value="KZV87710.1"/>
    <property type="molecule type" value="Genomic_DNA"/>
</dbReference>
<dbReference type="InterPro" id="IPR046528">
    <property type="entry name" value="DUF6593"/>
</dbReference>
<reference evidence="2 3" key="1">
    <citation type="journal article" date="2016" name="Mol. Biol. Evol.">
        <title>Comparative Genomics of Early-Diverging Mushroom-Forming Fungi Provides Insights into the Origins of Lignocellulose Decay Capabilities.</title>
        <authorList>
            <person name="Nagy L.G."/>
            <person name="Riley R."/>
            <person name="Tritt A."/>
            <person name="Adam C."/>
            <person name="Daum C."/>
            <person name="Floudas D."/>
            <person name="Sun H."/>
            <person name="Yadav J.S."/>
            <person name="Pangilinan J."/>
            <person name="Larsson K.H."/>
            <person name="Matsuura K."/>
            <person name="Barry K."/>
            <person name="Labutti K."/>
            <person name="Kuo R."/>
            <person name="Ohm R.A."/>
            <person name="Bhattacharya S.S."/>
            <person name="Shirouzu T."/>
            <person name="Yoshinaga Y."/>
            <person name="Martin F.M."/>
            <person name="Grigoriev I.V."/>
            <person name="Hibbett D.S."/>
        </authorList>
    </citation>
    <scope>NUCLEOTIDE SEQUENCE [LARGE SCALE GENOMIC DNA]</scope>
    <source>
        <strain evidence="2 3">HHB12029</strain>
    </source>
</reference>
<dbReference type="OrthoDB" id="3360976at2759"/>
<name>A0A165EUD7_EXIGL</name>
<evidence type="ECO:0000259" key="1">
    <source>
        <dbReference type="Pfam" id="PF20236"/>
    </source>
</evidence>
<gene>
    <name evidence="2" type="ORF">EXIGLDRAFT_697278</name>
</gene>
<dbReference type="AlphaFoldDB" id="A0A165EUD7"/>
<accession>A0A165EUD7</accession>
<evidence type="ECO:0000313" key="3">
    <source>
        <dbReference type="Proteomes" id="UP000077266"/>
    </source>
</evidence>
<protein>
    <recommendedName>
        <fullName evidence="1">DUF6593 domain-containing protein</fullName>
    </recommendedName>
</protein>
<proteinExistence type="predicted"/>
<keyword evidence="3" id="KW-1185">Reference proteome</keyword>
<organism evidence="2 3">
    <name type="scientific">Exidia glandulosa HHB12029</name>
    <dbReference type="NCBI Taxonomy" id="1314781"/>
    <lineage>
        <taxon>Eukaryota</taxon>
        <taxon>Fungi</taxon>
        <taxon>Dikarya</taxon>
        <taxon>Basidiomycota</taxon>
        <taxon>Agaricomycotina</taxon>
        <taxon>Agaricomycetes</taxon>
        <taxon>Auriculariales</taxon>
        <taxon>Exidiaceae</taxon>
        <taxon>Exidia</taxon>
    </lineage>
</organism>
<evidence type="ECO:0000313" key="2">
    <source>
        <dbReference type="EMBL" id="KZV87710.1"/>
    </source>
</evidence>
<dbReference type="InParanoid" id="A0A165EUD7"/>
<dbReference type="Proteomes" id="UP000077266">
    <property type="component" value="Unassembled WGS sequence"/>
</dbReference>
<feature type="domain" description="DUF6593" evidence="1">
    <location>
        <begin position="8"/>
        <end position="139"/>
    </location>
</feature>